<keyword evidence="8" id="KW-1185">Reference proteome</keyword>
<evidence type="ECO:0000256" key="4">
    <source>
        <dbReference type="ARBA" id="ARBA00040440"/>
    </source>
</evidence>
<evidence type="ECO:0000256" key="2">
    <source>
        <dbReference type="ARBA" id="ARBA00022553"/>
    </source>
</evidence>
<keyword evidence="2" id="KW-0597">Phosphoprotein</keyword>
<dbReference type="Pfam" id="PF15822">
    <property type="entry name" value="MISS"/>
    <property type="match status" value="1"/>
</dbReference>
<accession>A0A643C621</accession>
<proteinExistence type="inferred from homology"/>
<dbReference type="PANTHER" id="PTHR35973:SF1">
    <property type="entry name" value="MAPK-INTERACTING AND SPINDLE-STABILIZING PROTEIN-LIKE"/>
    <property type="match status" value="1"/>
</dbReference>
<feature type="region of interest" description="Disordered" evidence="6">
    <location>
        <begin position="1"/>
        <end position="67"/>
    </location>
</feature>
<feature type="compositionally biased region" description="Basic and acidic residues" evidence="6">
    <location>
        <begin position="1"/>
        <end position="10"/>
    </location>
</feature>
<dbReference type="PANTHER" id="PTHR35973">
    <property type="entry name" value="MAPK-INTERACTING AND SPINDLE-STABILIZING PROTEIN-LIKE"/>
    <property type="match status" value="1"/>
</dbReference>
<evidence type="ECO:0000256" key="6">
    <source>
        <dbReference type="SAM" id="MobiDB-lite"/>
    </source>
</evidence>
<name>A0A643C621_BALPH</name>
<protein>
    <recommendedName>
        <fullName evidence="4">MAPK-interacting and spindle-stabilizing protein-like</fullName>
    </recommendedName>
    <alternativeName>
        <fullName evidence="5">Mitogen-activated protein kinase 1-interacting protein 1-like</fullName>
    </alternativeName>
</protein>
<dbReference type="InterPro" id="IPR031653">
    <property type="entry name" value="MISS"/>
</dbReference>
<feature type="compositionally biased region" description="Low complexity" evidence="6">
    <location>
        <begin position="28"/>
        <end position="37"/>
    </location>
</feature>
<comment type="similarity">
    <text evidence="1">Belongs to the MISS family.</text>
</comment>
<dbReference type="AlphaFoldDB" id="A0A643C621"/>
<evidence type="ECO:0000256" key="1">
    <source>
        <dbReference type="ARBA" id="ARBA00007272"/>
    </source>
</evidence>
<feature type="compositionally biased region" description="Polar residues" evidence="6">
    <location>
        <begin position="11"/>
        <end position="20"/>
    </location>
</feature>
<feature type="compositionally biased region" description="Pro residues" evidence="6">
    <location>
        <begin position="38"/>
        <end position="51"/>
    </location>
</feature>
<dbReference type="OrthoDB" id="9398504at2759"/>
<evidence type="ECO:0000256" key="3">
    <source>
        <dbReference type="ARBA" id="ARBA00022990"/>
    </source>
</evidence>
<keyword evidence="3" id="KW-0007">Acetylation</keyword>
<comment type="caution">
    <text evidence="7">The sequence shown here is derived from an EMBL/GenBank/DDBJ whole genome shotgun (WGS) entry which is preliminary data.</text>
</comment>
<dbReference type="Proteomes" id="UP000437017">
    <property type="component" value="Unassembled WGS sequence"/>
</dbReference>
<sequence>MADALPEHSPAKTSAVSNTKPGQPPQGWPGSNPWNNPSAPPSVPSGLPPSATPSTVPFGPAPTGIPNCARPWPHRAISYTKYALSRASETIWCAHRSSCSWSFRSMGIHVFWTLGTRNGRAVSHP</sequence>
<gene>
    <name evidence="7" type="ORF">E2I00_005610</name>
</gene>
<organism evidence="7 8">
    <name type="scientific">Balaenoptera physalus</name>
    <name type="common">Fin whale</name>
    <name type="synonym">Balaena physalus</name>
    <dbReference type="NCBI Taxonomy" id="9770"/>
    <lineage>
        <taxon>Eukaryota</taxon>
        <taxon>Metazoa</taxon>
        <taxon>Chordata</taxon>
        <taxon>Craniata</taxon>
        <taxon>Vertebrata</taxon>
        <taxon>Euteleostomi</taxon>
        <taxon>Mammalia</taxon>
        <taxon>Eutheria</taxon>
        <taxon>Laurasiatheria</taxon>
        <taxon>Artiodactyla</taxon>
        <taxon>Whippomorpha</taxon>
        <taxon>Cetacea</taxon>
        <taxon>Mysticeti</taxon>
        <taxon>Balaenopteridae</taxon>
        <taxon>Balaenoptera</taxon>
    </lineage>
</organism>
<dbReference type="EMBL" id="SGJD01002477">
    <property type="protein sequence ID" value="KAB0395502.1"/>
    <property type="molecule type" value="Genomic_DNA"/>
</dbReference>
<reference evidence="7 8" key="1">
    <citation type="journal article" date="2019" name="PLoS ONE">
        <title>Genomic analyses reveal an absence of contemporary introgressive admixture between fin whales and blue whales, despite known hybrids.</title>
        <authorList>
            <person name="Westbury M.V."/>
            <person name="Petersen B."/>
            <person name="Lorenzen E.D."/>
        </authorList>
    </citation>
    <scope>NUCLEOTIDE SEQUENCE [LARGE SCALE GENOMIC DNA]</scope>
    <source>
        <strain evidence="7">FinWhale-01</strain>
    </source>
</reference>
<evidence type="ECO:0000313" key="7">
    <source>
        <dbReference type="EMBL" id="KAB0395502.1"/>
    </source>
</evidence>
<evidence type="ECO:0000256" key="5">
    <source>
        <dbReference type="ARBA" id="ARBA00041549"/>
    </source>
</evidence>
<evidence type="ECO:0000313" key="8">
    <source>
        <dbReference type="Proteomes" id="UP000437017"/>
    </source>
</evidence>